<reference evidence="2" key="1">
    <citation type="journal article" date="2014" name="Int. J. Syst. Evol. Microbiol.">
        <title>Complete genome sequence of Corynebacterium casei LMG S-19264T (=DSM 44701T), isolated from a smear-ripened cheese.</title>
        <authorList>
            <consortium name="US DOE Joint Genome Institute (JGI-PGF)"/>
            <person name="Walter F."/>
            <person name="Albersmeier A."/>
            <person name="Kalinowski J."/>
            <person name="Ruckert C."/>
        </authorList>
    </citation>
    <scope>NUCLEOTIDE SEQUENCE</scope>
    <source>
        <strain evidence="2">CGMCC 4.7306</strain>
    </source>
</reference>
<sequence>MSSPYGPGPYGQPYGYGPIRQSHPQGAIVLVFGILGFVVCFGFGIAAWVIGNKALAEVDANPGAYDNRSLISAGRILGIVGTLLNAAGVVLMIIYFVVIIGISASQSSY</sequence>
<dbReference type="Proteomes" id="UP000613840">
    <property type="component" value="Unassembled WGS sequence"/>
</dbReference>
<keyword evidence="1" id="KW-0472">Membrane</keyword>
<organism evidence="2 3">
    <name type="scientific">Microlunatus endophyticus</name>
    <dbReference type="NCBI Taxonomy" id="1716077"/>
    <lineage>
        <taxon>Bacteria</taxon>
        <taxon>Bacillati</taxon>
        <taxon>Actinomycetota</taxon>
        <taxon>Actinomycetes</taxon>
        <taxon>Propionibacteriales</taxon>
        <taxon>Propionibacteriaceae</taxon>
        <taxon>Microlunatus</taxon>
    </lineage>
</organism>
<dbReference type="EMBL" id="BMMZ01000013">
    <property type="protein sequence ID" value="GGL78076.1"/>
    <property type="molecule type" value="Genomic_DNA"/>
</dbReference>
<proteinExistence type="predicted"/>
<evidence type="ECO:0008006" key="4">
    <source>
        <dbReference type="Google" id="ProtNLM"/>
    </source>
</evidence>
<evidence type="ECO:0000313" key="3">
    <source>
        <dbReference type="Proteomes" id="UP000613840"/>
    </source>
</evidence>
<protein>
    <recommendedName>
        <fullName evidence="4">DUF4190 domain-containing protein</fullName>
    </recommendedName>
</protein>
<gene>
    <name evidence="2" type="ORF">GCM10011575_40470</name>
</gene>
<name>A0A917SFY7_9ACTN</name>
<comment type="caution">
    <text evidence="2">The sequence shown here is derived from an EMBL/GenBank/DDBJ whole genome shotgun (WGS) entry which is preliminary data.</text>
</comment>
<evidence type="ECO:0000256" key="1">
    <source>
        <dbReference type="SAM" id="Phobius"/>
    </source>
</evidence>
<evidence type="ECO:0000313" key="2">
    <source>
        <dbReference type="EMBL" id="GGL78076.1"/>
    </source>
</evidence>
<keyword evidence="3" id="KW-1185">Reference proteome</keyword>
<reference evidence="2" key="2">
    <citation type="submission" date="2020-09" db="EMBL/GenBank/DDBJ databases">
        <authorList>
            <person name="Sun Q."/>
            <person name="Zhou Y."/>
        </authorList>
    </citation>
    <scope>NUCLEOTIDE SEQUENCE</scope>
    <source>
        <strain evidence="2">CGMCC 4.7306</strain>
    </source>
</reference>
<feature type="transmembrane region" description="Helical" evidence="1">
    <location>
        <begin position="76"/>
        <end position="102"/>
    </location>
</feature>
<feature type="transmembrane region" description="Helical" evidence="1">
    <location>
        <begin position="27"/>
        <end position="50"/>
    </location>
</feature>
<keyword evidence="1" id="KW-0812">Transmembrane</keyword>
<keyword evidence="1" id="KW-1133">Transmembrane helix</keyword>
<accession>A0A917SFY7</accession>
<dbReference type="RefSeq" id="WP_188897235.1">
    <property type="nucleotide sequence ID" value="NZ_BMMZ01000013.1"/>
</dbReference>
<dbReference type="AlphaFoldDB" id="A0A917SFY7"/>